<gene>
    <name evidence="2" type="ORF">AAF712_016079</name>
</gene>
<evidence type="ECO:0000256" key="1">
    <source>
        <dbReference type="SAM" id="MobiDB-lite"/>
    </source>
</evidence>
<evidence type="ECO:0000313" key="3">
    <source>
        <dbReference type="Proteomes" id="UP001437256"/>
    </source>
</evidence>
<keyword evidence="3" id="KW-1185">Reference proteome</keyword>
<organism evidence="2 3">
    <name type="scientific">Marasmius tenuissimus</name>
    <dbReference type="NCBI Taxonomy" id="585030"/>
    <lineage>
        <taxon>Eukaryota</taxon>
        <taxon>Fungi</taxon>
        <taxon>Dikarya</taxon>
        <taxon>Basidiomycota</taxon>
        <taxon>Agaricomycotina</taxon>
        <taxon>Agaricomycetes</taxon>
        <taxon>Agaricomycetidae</taxon>
        <taxon>Agaricales</taxon>
        <taxon>Marasmiineae</taxon>
        <taxon>Marasmiaceae</taxon>
        <taxon>Marasmius</taxon>
    </lineage>
</organism>
<sequence>QTPITPLVPPLAGSFDFISCANNFELCGVARPQEAGCGDNPFEDLTELSGAKSELEQEPLGPASSTLPLEKTTPPTPPPTTK</sequence>
<feature type="region of interest" description="Disordered" evidence="1">
    <location>
        <begin position="33"/>
        <end position="82"/>
    </location>
</feature>
<dbReference type="EMBL" id="JBBXMP010000601">
    <property type="protein sequence ID" value="KAL0057282.1"/>
    <property type="molecule type" value="Genomic_DNA"/>
</dbReference>
<accession>A0ABR2Z9Z1</accession>
<proteinExistence type="predicted"/>
<evidence type="ECO:0000313" key="2">
    <source>
        <dbReference type="EMBL" id="KAL0057282.1"/>
    </source>
</evidence>
<protein>
    <submittedName>
        <fullName evidence="2">Uncharacterized protein</fullName>
    </submittedName>
</protein>
<reference evidence="2 3" key="1">
    <citation type="submission" date="2024-05" db="EMBL/GenBank/DDBJ databases">
        <title>A draft genome resource for the thread blight pathogen Marasmius tenuissimus strain MS-2.</title>
        <authorList>
            <person name="Yulfo-Soto G.E."/>
            <person name="Baruah I.K."/>
            <person name="Amoako-Attah I."/>
            <person name="Bukari Y."/>
            <person name="Meinhardt L.W."/>
            <person name="Bailey B.A."/>
            <person name="Cohen S.P."/>
        </authorList>
    </citation>
    <scope>NUCLEOTIDE SEQUENCE [LARGE SCALE GENOMIC DNA]</scope>
    <source>
        <strain evidence="2 3">MS-2</strain>
    </source>
</reference>
<comment type="caution">
    <text evidence="2">The sequence shown here is derived from an EMBL/GenBank/DDBJ whole genome shotgun (WGS) entry which is preliminary data.</text>
</comment>
<dbReference type="Proteomes" id="UP001437256">
    <property type="component" value="Unassembled WGS sequence"/>
</dbReference>
<feature type="non-terminal residue" evidence="2">
    <location>
        <position position="1"/>
    </location>
</feature>
<name>A0ABR2Z9Z1_9AGAR</name>